<evidence type="ECO:0000259" key="2">
    <source>
        <dbReference type="SMART" id="SM00020"/>
    </source>
</evidence>
<dbReference type="AlphaFoldDB" id="A0AAV5VH02"/>
<dbReference type="InterPro" id="IPR043504">
    <property type="entry name" value="Peptidase_S1_PA_chymotrypsin"/>
</dbReference>
<evidence type="ECO:0000313" key="4">
    <source>
        <dbReference type="Proteomes" id="UP001432322"/>
    </source>
</evidence>
<name>A0AAV5VH02_9BILA</name>
<dbReference type="GO" id="GO:0004252">
    <property type="term" value="F:serine-type endopeptidase activity"/>
    <property type="evidence" value="ECO:0007669"/>
    <property type="project" value="InterPro"/>
</dbReference>
<accession>A0AAV5VH02</accession>
<organism evidence="3 4">
    <name type="scientific">Pristionchus fissidentatus</name>
    <dbReference type="NCBI Taxonomy" id="1538716"/>
    <lineage>
        <taxon>Eukaryota</taxon>
        <taxon>Metazoa</taxon>
        <taxon>Ecdysozoa</taxon>
        <taxon>Nematoda</taxon>
        <taxon>Chromadorea</taxon>
        <taxon>Rhabditida</taxon>
        <taxon>Rhabditina</taxon>
        <taxon>Diplogasteromorpha</taxon>
        <taxon>Diplogasteroidea</taxon>
        <taxon>Neodiplogasteridae</taxon>
        <taxon>Pristionchus</taxon>
    </lineage>
</organism>
<dbReference type="PANTHER" id="PTHR22596">
    <property type="entry name" value="TRYPSIN-LIKE PROTEASE PROTEIN 6"/>
    <property type="match status" value="1"/>
</dbReference>
<feature type="domain" description="Peptidase S1" evidence="2">
    <location>
        <begin position="37"/>
        <end position="225"/>
    </location>
</feature>
<dbReference type="InterPro" id="IPR018114">
    <property type="entry name" value="TRYPSIN_HIS"/>
</dbReference>
<evidence type="ECO:0000313" key="3">
    <source>
        <dbReference type="EMBL" id="GMT18997.1"/>
    </source>
</evidence>
<keyword evidence="4" id="KW-1185">Reference proteome</keyword>
<feature type="non-terminal residue" evidence="3">
    <location>
        <position position="1"/>
    </location>
</feature>
<feature type="region of interest" description="Disordered" evidence="1">
    <location>
        <begin position="1"/>
        <end position="25"/>
    </location>
</feature>
<dbReference type="Pfam" id="PF00089">
    <property type="entry name" value="Trypsin"/>
    <property type="match status" value="1"/>
</dbReference>
<protein>
    <recommendedName>
        <fullName evidence="2">Peptidase S1 domain-containing protein</fullName>
    </recommendedName>
</protein>
<dbReference type="SUPFAM" id="SSF50494">
    <property type="entry name" value="Trypsin-like serine proteases"/>
    <property type="match status" value="1"/>
</dbReference>
<dbReference type="GO" id="GO:0006508">
    <property type="term" value="P:proteolysis"/>
    <property type="evidence" value="ECO:0007669"/>
    <property type="project" value="InterPro"/>
</dbReference>
<dbReference type="PANTHER" id="PTHR22596:SF16">
    <property type="entry name" value="PEPTIDASE S1 DOMAIN-CONTAINING PROTEIN"/>
    <property type="match status" value="1"/>
</dbReference>
<dbReference type="Gene3D" id="2.40.10.10">
    <property type="entry name" value="Trypsin-like serine proteases"/>
    <property type="match status" value="1"/>
</dbReference>
<dbReference type="EMBL" id="BTSY01000003">
    <property type="protein sequence ID" value="GMT18997.1"/>
    <property type="molecule type" value="Genomic_DNA"/>
</dbReference>
<gene>
    <name evidence="3" type="ORF">PFISCL1PPCAC_10294</name>
</gene>
<reference evidence="3" key="1">
    <citation type="submission" date="2023-10" db="EMBL/GenBank/DDBJ databases">
        <title>Genome assembly of Pristionchus species.</title>
        <authorList>
            <person name="Yoshida K."/>
            <person name="Sommer R.J."/>
        </authorList>
    </citation>
    <scope>NUCLEOTIDE SEQUENCE</scope>
    <source>
        <strain evidence="3">RS5133</strain>
    </source>
</reference>
<proteinExistence type="predicted"/>
<feature type="compositionally biased region" description="Polar residues" evidence="1">
    <location>
        <begin position="13"/>
        <end position="25"/>
    </location>
</feature>
<dbReference type="InterPro" id="IPR001254">
    <property type="entry name" value="Trypsin_dom"/>
</dbReference>
<dbReference type="PROSITE" id="PS00134">
    <property type="entry name" value="TRYPSIN_HIS"/>
    <property type="match status" value="1"/>
</dbReference>
<dbReference type="Proteomes" id="UP001432322">
    <property type="component" value="Unassembled WGS sequence"/>
</dbReference>
<comment type="caution">
    <text evidence="3">The sequence shown here is derived from an EMBL/GenBank/DDBJ whole genome shotgun (WGS) entry which is preliminary data.</text>
</comment>
<sequence>FALARDASVEPITPTQNDEIQNNCGRIGGNSKTGINKIDFGDLARPGQFPWAAAMEHGTMERLCSATLISSRHALTAAHCVLRLDMCTNCGYDNRKKCFYSNTLSNVEKTSDPSGWTIAYGGHCDTRVGVRAIAWDERYINICSQFDMAIVEFERDVEFDFEHGSTIPICLADPSFDFNATTATFFGFGVVAQDNDATIHTLHSQLRYGMARHTYTKMDGGEMFVSTYLLSSRAVATTSN</sequence>
<dbReference type="InterPro" id="IPR009003">
    <property type="entry name" value="Peptidase_S1_PA"/>
</dbReference>
<dbReference type="SMART" id="SM00020">
    <property type="entry name" value="Tryp_SPc"/>
    <property type="match status" value="1"/>
</dbReference>
<evidence type="ECO:0000256" key="1">
    <source>
        <dbReference type="SAM" id="MobiDB-lite"/>
    </source>
</evidence>